<dbReference type="InterPro" id="IPR027417">
    <property type="entry name" value="P-loop_NTPase"/>
</dbReference>
<dbReference type="Gene3D" id="3.40.50.300">
    <property type="entry name" value="P-loop containing nucleotide triphosphate hydrolases"/>
    <property type="match status" value="1"/>
</dbReference>
<comment type="caution">
    <text evidence="2">The sequence shown here is derived from an EMBL/GenBank/DDBJ whole genome shotgun (WGS) entry which is preliminary data.</text>
</comment>
<dbReference type="SUPFAM" id="SSF52540">
    <property type="entry name" value="P-loop containing nucleoside triphosphate hydrolases"/>
    <property type="match status" value="1"/>
</dbReference>
<dbReference type="InterPro" id="IPR011646">
    <property type="entry name" value="KAP_P-loop"/>
</dbReference>
<sequence length="706" mass="79492">MAEHIGKLLTRVRRESDSSVLGLVGPWGSGKSSILRMLEEHLAERHEWIVAHFTPWAYSDAESLQRGFFAELRAALPKGRQWKQTRQTIGKVAAAVAPLASIGEYAGLSGEAPANLLRDLITGDTSVSATHQRAQQALKDQDQPILVILDDLDRLEAPELLLVLKLVRMIGRLTNVYYLLSYDEQTLIDLLMHTSLVGKSPERAQNYLEKLVQVRLDLPSLRPYQRSALVHRAINHISSRRSLIWSEDQEARYKKLMDDYLLERLDSPRTINRVFGQTDAFYELVHDEVDFVDYLAVTWLRTEEPGVHRMVQRYRAEVLGESDEQLQRSFSPRQKDLSGLATRWRTRVQDGATQDRHVDTVLGLLAHLFPVVRAEMRSQGHPSYDLDLVGARRGVGHPDYFDNYFSYGVPTEGLADKVVMDAINALAAGASSPAVDRIAIELRQHTGRVAWKLKRRLGQSDRAILPLLRLVAEQYPRLDDGRGTLSFGQTAEANSLSYHLLLQLPPADVVAFVGDCCRTPSGLDHMSEVVRFAPKNPAEEAGNGLRRETRPPWADEATRVVTDALREHHAHLRDMPLSTFSLNHLPRWWTWWQLDTQNASQWLRAQVDDGRWDLLAVLKHWVSGARIMGVSNAQLRLSELSDAVVEAIGVERVLRDLGSWLALAPAAPAGGLDHPEDTEANRELVVAHSLRQWATRLQPRSPGPES</sequence>
<evidence type="ECO:0000313" key="3">
    <source>
        <dbReference type="Proteomes" id="UP000238083"/>
    </source>
</evidence>
<keyword evidence="3" id="KW-1185">Reference proteome</keyword>
<evidence type="ECO:0000313" key="2">
    <source>
        <dbReference type="EMBL" id="PRY06018.1"/>
    </source>
</evidence>
<dbReference type="Proteomes" id="UP000238083">
    <property type="component" value="Unassembled WGS sequence"/>
</dbReference>
<name>A0A2T0QN98_9ACTN</name>
<gene>
    <name evidence="2" type="ORF">CLV37_1366</name>
</gene>
<protein>
    <submittedName>
        <fullName evidence="2">KAP-like P-loop domain-containing protein</fullName>
    </submittedName>
</protein>
<dbReference type="EMBL" id="PVZF01000036">
    <property type="protein sequence ID" value="PRY06018.1"/>
    <property type="molecule type" value="Genomic_DNA"/>
</dbReference>
<organism evidence="2 3">
    <name type="scientific">Kineococcus rhizosphaerae</name>
    <dbReference type="NCBI Taxonomy" id="559628"/>
    <lineage>
        <taxon>Bacteria</taxon>
        <taxon>Bacillati</taxon>
        <taxon>Actinomycetota</taxon>
        <taxon>Actinomycetes</taxon>
        <taxon>Kineosporiales</taxon>
        <taxon>Kineosporiaceae</taxon>
        <taxon>Kineococcus</taxon>
    </lineage>
</organism>
<dbReference type="Pfam" id="PF07693">
    <property type="entry name" value="KAP_NTPase"/>
    <property type="match status" value="1"/>
</dbReference>
<feature type="domain" description="KAP NTPase" evidence="1">
    <location>
        <begin position="2"/>
        <end position="283"/>
    </location>
</feature>
<accession>A0A2T0QN98</accession>
<dbReference type="AlphaFoldDB" id="A0A2T0QN98"/>
<proteinExistence type="predicted"/>
<reference evidence="2 3" key="1">
    <citation type="submission" date="2018-03" db="EMBL/GenBank/DDBJ databases">
        <title>Genomic Encyclopedia of Archaeal and Bacterial Type Strains, Phase II (KMG-II): from individual species to whole genera.</title>
        <authorList>
            <person name="Goeker M."/>
        </authorList>
    </citation>
    <scope>NUCLEOTIDE SEQUENCE [LARGE SCALE GENOMIC DNA]</scope>
    <source>
        <strain evidence="2 3">DSM 19711</strain>
    </source>
</reference>
<evidence type="ECO:0000259" key="1">
    <source>
        <dbReference type="Pfam" id="PF07693"/>
    </source>
</evidence>